<dbReference type="InterPro" id="IPR029018">
    <property type="entry name" value="Hex-like_dom2"/>
</dbReference>
<evidence type="ECO:0000256" key="1">
    <source>
        <dbReference type="ARBA" id="ARBA00022801"/>
    </source>
</evidence>
<dbReference type="AlphaFoldDB" id="A0A7W7ZDZ9"/>
<dbReference type="EMBL" id="JACHIP010000003">
    <property type="protein sequence ID" value="MBB5058057.1"/>
    <property type="molecule type" value="Genomic_DNA"/>
</dbReference>
<dbReference type="Gene3D" id="3.20.20.520">
    <property type="entry name" value="Glycosyl hydrolase family 115"/>
    <property type="match status" value="1"/>
</dbReference>
<reference evidence="4 5" key="1">
    <citation type="submission" date="2020-08" db="EMBL/GenBank/DDBJ databases">
        <title>Genomic Encyclopedia of Type Strains, Phase IV (KMG-V): Genome sequencing to study the core and pangenomes of soil and plant-associated prokaryotes.</title>
        <authorList>
            <person name="Whitman W."/>
        </authorList>
    </citation>
    <scope>NUCLEOTIDE SEQUENCE [LARGE SCALE GENOMIC DNA]</scope>
    <source>
        <strain evidence="4 5">M8UP14</strain>
    </source>
</reference>
<evidence type="ECO:0000256" key="2">
    <source>
        <dbReference type="SAM" id="SignalP"/>
    </source>
</evidence>
<dbReference type="Proteomes" id="UP000540989">
    <property type="component" value="Unassembled WGS sequence"/>
</dbReference>
<feature type="signal peptide" evidence="2">
    <location>
        <begin position="1"/>
        <end position="41"/>
    </location>
</feature>
<organism evidence="4 5">
    <name type="scientific">Granulicella aggregans</name>
    <dbReference type="NCBI Taxonomy" id="474949"/>
    <lineage>
        <taxon>Bacteria</taxon>
        <taxon>Pseudomonadati</taxon>
        <taxon>Acidobacteriota</taxon>
        <taxon>Terriglobia</taxon>
        <taxon>Terriglobales</taxon>
        <taxon>Acidobacteriaceae</taxon>
        <taxon>Granulicella</taxon>
    </lineage>
</organism>
<protein>
    <recommendedName>
        <fullName evidence="3">Gylcosyl hydrolase 115 C-terminal domain-containing protein</fullName>
    </recommendedName>
</protein>
<evidence type="ECO:0000259" key="3">
    <source>
        <dbReference type="Pfam" id="PF17829"/>
    </source>
</evidence>
<dbReference type="Gene3D" id="3.30.379.10">
    <property type="entry name" value="Chitobiase/beta-hexosaminidase domain 2-like"/>
    <property type="match status" value="1"/>
</dbReference>
<dbReference type="Gene3D" id="1.20.58.2150">
    <property type="match status" value="1"/>
</dbReference>
<keyword evidence="2" id="KW-0732">Signal</keyword>
<dbReference type="PANTHER" id="PTHR37842:SF2">
    <property type="entry name" value="GYLCOSYL HYDROLASE 115 C-TERMINAL DOMAIN-CONTAINING PROTEIN"/>
    <property type="match status" value="1"/>
</dbReference>
<dbReference type="InterPro" id="IPR031924">
    <property type="entry name" value="GH115"/>
</dbReference>
<keyword evidence="1" id="KW-0378">Hydrolase</keyword>
<evidence type="ECO:0000313" key="5">
    <source>
        <dbReference type="Proteomes" id="UP000540989"/>
    </source>
</evidence>
<dbReference type="Gene3D" id="2.60.120.1620">
    <property type="match status" value="1"/>
</dbReference>
<evidence type="ECO:0000313" key="4">
    <source>
        <dbReference type="EMBL" id="MBB5058057.1"/>
    </source>
</evidence>
<accession>A0A7W7ZDZ9</accession>
<feature type="domain" description="Gylcosyl hydrolase 115 C-terminal" evidence="3">
    <location>
        <begin position="718"/>
        <end position="889"/>
    </location>
</feature>
<dbReference type="PANTHER" id="PTHR37842">
    <property type="match status" value="1"/>
</dbReference>
<gene>
    <name evidence="4" type="ORF">HDF16_002763</name>
</gene>
<dbReference type="GO" id="GO:0016787">
    <property type="term" value="F:hydrolase activity"/>
    <property type="evidence" value="ECO:0007669"/>
    <property type="project" value="UniProtKB-KW"/>
</dbReference>
<dbReference type="InterPro" id="IPR042301">
    <property type="entry name" value="GH115_sf"/>
</dbReference>
<proteinExistence type="predicted"/>
<feature type="chain" id="PRO_5031030240" description="Gylcosyl hydrolase 115 C-terminal domain-containing protein" evidence="2">
    <location>
        <begin position="42"/>
        <end position="897"/>
    </location>
</feature>
<keyword evidence="5" id="KW-1185">Reference proteome</keyword>
<sequence>MEISAYRPVSLRARSEHRLLAIALRAATLTGVTALSSVAHATDVPVAVCHKNQQGTFGLIHNNRPAAILIDVNSDSAVQHVASSFADDLRRVSGHAPLVVHSVDRVRGPLVVMGVLHHSVIIDELAQKGMIQVADLDGRWEAFRQIIVEHPFPNVPQALVIVGSDRRGVVYGAYDISERIGVSPWYWFADVPVERRSNLFLSSGSRRDQPKVKYRGFFINDENPGFNTWALKHFGGINARMYEHVFELDLRLKGNFLWPAMWAPKAFADDDPQNMVLADAMGLVMGTSHHEAMMRAQDEWHRHTDGGVTGGKWDYSTNAANLQEFWRGGIERMMSKGDGTPHESLVTIGMRGDGDEPMAEGTATRQLETIVADQRKIIADVTRKPASQTPQVWALYKEVQDYYDHGMKVPDDVTLLFSDDNWGQLRRLPEAGAERAGGYGIYYHFDYVGLPRNYKWINTNQIEKTWQQMDLAYASGAKQLWIVNVGDIKPMEFPLSFFMKQAWNPEAMNLEALNRYPEEWAREAFGSAQAAAIAHLVTRYSQLAARRKPELIDADSFVLGGKNGSALDGGEFGMMIGEWEHLEREVRDVKPALREDQRDAFFELIEHPILALSNLYHLYYAVAWNHRLAPLGDARANFFADRAEAAFRRDKEITNEYHAVQGGKWDGMMLQTHIGYTGWQQPDTQEMPPMKRVAGAVADKAIVFTSPEPEEEAANASQADVIAIEPQHYARAIGGKGLTWQTIPNLGRTLGAVIALPQGRASTTPGDGVHLEYDVALRNSGTLAVQLMMAPTLDTTGKGTLQIGLSVDDGPVQVLSDHLVPAPSDATTRAQFDWNKAVEDNCRVLEAQFTDIQAGPHVIKVWRIDDNEVLEKVVVSNGPIPASYLGPPETKTRFASK</sequence>
<dbReference type="GO" id="GO:0005975">
    <property type="term" value="P:carbohydrate metabolic process"/>
    <property type="evidence" value="ECO:0007669"/>
    <property type="project" value="UniProtKB-ARBA"/>
</dbReference>
<dbReference type="Pfam" id="PF17829">
    <property type="entry name" value="GH115_C"/>
    <property type="match status" value="1"/>
</dbReference>
<dbReference type="Pfam" id="PF15979">
    <property type="entry name" value="Glyco_hydro_115"/>
    <property type="match status" value="1"/>
</dbReference>
<name>A0A7W7ZDZ9_9BACT</name>
<comment type="caution">
    <text evidence="4">The sequence shown here is derived from an EMBL/GenBank/DDBJ whole genome shotgun (WGS) entry which is preliminary data.</text>
</comment>
<dbReference type="InterPro" id="IPR041437">
    <property type="entry name" value="GH115_C"/>
</dbReference>